<dbReference type="PROSITE" id="PS50005">
    <property type="entry name" value="TPR"/>
    <property type="match status" value="3"/>
</dbReference>
<organism evidence="9 10">
    <name type="scientific">Myxozyma melibiosi</name>
    <dbReference type="NCBI Taxonomy" id="54550"/>
    <lineage>
        <taxon>Eukaryota</taxon>
        <taxon>Fungi</taxon>
        <taxon>Dikarya</taxon>
        <taxon>Ascomycota</taxon>
        <taxon>Saccharomycotina</taxon>
        <taxon>Lipomycetes</taxon>
        <taxon>Lipomycetales</taxon>
        <taxon>Lipomycetaceae</taxon>
        <taxon>Myxozyma</taxon>
    </lineage>
</organism>
<dbReference type="Gene3D" id="1.25.40.10">
    <property type="entry name" value="Tetratricopeptide repeat domain"/>
    <property type="match status" value="3"/>
</dbReference>
<evidence type="ECO:0000313" key="9">
    <source>
        <dbReference type="EMBL" id="KAK7204466.1"/>
    </source>
</evidence>
<dbReference type="Pfam" id="PF13414">
    <property type="entry name" value="TPR_11"/>
    <property type="match status" value="1"/>
</dbReference>
<feature type="domain" description="Cdc23" evidence="8">
    <location>
        <begin position="13"/>
        <end position="274"/>
    </location>
</feature>
<keyword evidence="3" id="KW-0498">Mitosis</keyword>
<evidence type="ECO:0000256" key="4">
    <source>
        <dbReference type="ARBA" id="ARBA00022786"/>
    </source>
</evidence>
<dbReference type="InterPro" id="IPR007192">
    <property type="entry name" value="APC8"/>
</dbReference>
<dbReference type="SMART" id="SM00028">
    <property type="entry name" value="TPR"/>
    <property type="match status" value="5"/>
</dbReference>
<dbReference type="InterPro" id="IPR011990">
    <property type="entry name" value="TPR-like_helical_dom_sf"/>
</dbReference>
<keyword evidence="10" id="KW-1185">Reference proteome</keyword>
<dbReference type="InterPro" id="IPR019734">
    <property type="entry name" value="TPR_rpt"/>
</dbReference>
<evidence type="ECO:0000313" key="10">
    <source>
        <dbReference type="Proteomes" id="UP001498771"/>
    </source>
</evidence>
<dbReference type="Proteomes" id="UP001498771">
    <property type="component" value="Unassembled WGS sequence"/>
</dbReference>
<accession>A0ABR1F3R4</accession>
<feature type="repeat" description="TPR" evidence="7">
    <location>
        <begin position="403"/>
        <end position="436"/>
    </location>
</feature>
<sequence>MGTRPDPSFYKNLARNLEQAYLLLSDRCLYESAKWTAEALNGLPELEDDAADDAMTEREPDSDSILIDVKSLDEMTPSESRSYLLAKACFDCREYDRAAQKLERVSTSSAKCIFLHLYARYISGEKKRDEQSEAILGPLDGDATVNKQLVPIINELESHFTRSPATKDDPFLLYLYGIVLVKHKCEKAAVEPLARSVKLYPYNWGAWQELSHCVSSIDQLPYVLARLPPTHVMTKLFEVATSQELFQSTESVFITLDQLETVFPNFVYLEIQRAMLCYHALEYDDSARLFDHVVKLDPHRLDDMDMYSNVLYVTEQRAKLAHLAQLASATDKFRPETCCIIANYYSLKSEHEKAVVYYRRALTLNRNCLGAWTLMGHEYMELKNARAAIESYRRALKVSSKDARAWYGLGQAYEVIEMYYYSFFYYQRAAALTPYDQRMWIALANCFDKLQRPTEAIKAYTRALSLSDSEPSILQKLIELYRQIGDKRNAERYAVLLKNSEVGAGEGGVGAKSEMGTRG</sequence>
<protein>
    <submittedName>
        <fullName evidence="9">Anaphase promoting complex subunit 8</fullName>
    </submittedName>
</protein>
<dbReference type="RefSeq" id="XP_064767499.1">
    <property type="nucleotide sequence ID" value="XM_064913032.1"/>
</dbReference>
<evidence type="ECO:0000256" key="6">
    <source>
        <dbReference type="ARBA" id="ARBA00023306"/>
    </source>
</evidence>
<evidence type="ECO:0000256" key="7">
    <source>
        <dbReference type="PROSITE-ProRule" id="PRU00339"/>
    </source>
</evidence>
<keyword evidence="4" id="KW-0833">Ubl conjugation pathway</keyword>
<dbReference type="Pfam" id="PF04049">
    <property type="entry name" value="ANAPC8"/>
    <property type="match status" value="1"/>
</dbReference>
<feature type="repeat" description="TPR" evidence="7">
    <location>
        <begin position="369"/>
        <end position="402"/>
    </location>
</feature>
<keyword evidence="1" id="KW-0132">Cell division</keyword>
<gene>
    <name evidence="9" type="ORF">BZA70DRAFT_280813</name>
</gene>
<evidence type="ECO:0000256" key="3">
    <source>
        <dbReference type="ARBA" id="ARBA00022776"/>
    </source>
</evidence>
<keyword evidence="5 7" id="KW-0802">TPR repeat</keyword>
<reference evidence="9 10" key="1">
    <citation type="submission" date="2024-03" db="EMBL/GenBank/DDBJ databases">
        <title>Genome-scale model development and genomic sequencing of the oleaginous clade Lipomyces.</title>
        <authorList>
            <consortium name="Lawrence Berkeley National Laboratory"/>
            <person name="Czajka J.J."/>
            <person name="Han Y."/>
            <person name="Kim J."/>
            <person name="Mondo S.J."/>
            <person name="Hofstad B.A."/>
            <person name="Robles A."/>
            <person name="Haridas S."/>
            <person name="Riley R."/>
            <person name="LaButti K."/>
            <person name="Pangilinan J."/>
            <person name="Andreopoulos W."/>
            <person name="Lipzen A."/>
            <person name="Yan J."/>
            <person name="Wang M."/>
            <person name="Ng V."/>
            <person name="Grigoriev I.V."/>
            <person name="Spatafora J.W."/>
            <person name="Magnuson J.K."/>
            <person name="Baker S.E."/>
            <person name="Pomraning K.R."/>
        </authorList>
    </citation>
    <scope>NUCLEOTIDE SEQUENCE [LARGE SCALE GENOMIC DNA]</scope>
    <source>
        <strain evidence="9 10">Phaff 52-87</strain>
    </source>
</reference>
<evidence type="ECO:0000256" key="2">
    <source>
        <dbReference type="ARBA" id="ARBA00022737"/>
    </source>
</evidence>
<dbReference type="Pfam" id="PF13181">
    <property type="entry name" value="TPR_8"/>
    <property type="match status" value="2"/>
</dbReference>
<feature type="repeat" description="TPR" evidence="7">
    <location>
        <begin position="437"/>
        <end position="470"/>
    </location>
</feature>
<dbReference type="SUPFAM" id="SSF48452">
    <property type="entry name" value="TPR-like"/>
    <property type="match status" value="2"/>
</dbReference>
<keyword evidence="2" id="KW-0677">Repeat</keyword>
<comment type="caution">
    <text evidence="9">The sequence shown here is derived from an EMBL/GenBank/DDBJ whole genome shotgun (WGS) entry which is preliminary data.</text>
</comment>
<keyword evidence="6" id="KW-0131">Cell cycle</keyword>
<evidence type="ECO:0000256" key="1">
    <source>
        <dbReference type="ARBA" id="ARBA00022618"/>
    </source>
</evidence>
<name>A0ABR1F3R4_9ASCO</name>
<dbReference type="PANTHER" id="PTHR12558">
    <property type="entry name" value="CELL DIVISION CYCLE 16,23,27"/>
    <property type="match status" value="1"/>
</dbReference>
<proteinExistence type="predicted"/>
<dbReference type="GeneID" id="90038544"/>
<dbReference type="PANTHER" id="PTHR12558:SF10">
    <property type="entry name" value="CELL DIVISION CYCLE PROTEIN 23 HOMOLOG"/>
    <property type="match status" value="1"/>
</dbReference>
<evidence type="ECO:0000259" key="8">
    <source>
        <dbReference type="Pfam" id="PF04049"/>
    </source>
</evidence>
<evidence type="ECO:0000256" key="5">
    <source>
        <dbReference type="ARBA" id="ARBA00022803"/>
    </source>
</evidence>
<dbReference type="EMBL" id="JBBJBU010000008">
    <property type="protein sequence ID" value="KAK7204466.1"/>
    <property type="molecule type" value="Genomic_DNA"/>
</dbReference>